<organism evidence="1 2">
    <name type="scientific">Sphingobacterium kitahiroshimense</name>
    <dbReference type="NCBI Taxonomy" id="470446"/>
    <lineage>
        <taxon>Bacteria</taxon>
        <taxon>Pseudomonadati</taxon>
        <taxon>Bacteroidota</taxon>
        <taxon>Sphingobacteriia</taxon>
        <taxon>Sphingobacteriales</taxon>
        <taxon>Sphingobacteriaceae</taxon>
        <taxon>Sphingobacterium</taxon>
    </lineage>
</organism>
<gene>
    <name evidence="1" type="ORF">ABE541_04560</name>
</gene>
<dbReference type="RefSeq" id="WP_208701050.1">
    <property type="nucleotide sequence ID" value="NZ_JBDJNQ010000002.1"/>
</dbReference>
<keyword evidence="2" id="KW-1185">Reference proteome</keyword>
<name>A0ABV0BQQ6_9SPHI</name>
<dbReference type="CDD" id="cd00063">
    <property type="entry name" value="FN3"/>
    <property type="match status" value="1"/>
</dbReference>
<sequence length="210" mass="23754">MRKKKVILDYSGISDHEFNTMIGKVLDCLDGHTLLTDLPIPLADLKTQADDFKLKWQKASRGGSLLEIEEKNESKKALVQSLRSIAFYVNTVADGSRSILLSSGLILELDPRNVEVPAVVKEVALLDGKQRDQLQVRFKPLKEAILYEYQVSNELDQFEQPIWGETFQASSSYGNVFSPTKPGYVYYLRVRARNRRGIGDWCDVVSLTAR</sequence>
<evidence type="ECO:0000313" key="1">
    <source>
        <dbReference type="EMBL" id="MEN5376528.1"/>
    </source>
</evidence>
<evidence type="ECO:0008006" key="3">
    <source>
        <dbReference type="Google" id="ProtNLM"/>
    </source>
</evidence>
<dbReference type="EMBL" id="JBDJNQ010000002">
    <property type="protein sequence ID" value="MEN5376528.1"/>
    <property type="molecule type" value="Genomic_DNA"/>
</dbReference>
<protein>
    <recommendedName>
        <fullName evidence="3">Fibronectin type-III domain-containing protein</fullName>
    </recommendedName>
</protein>
<comment type="caution">
    <text evidence="1">The sequence shown here is derived from an EMBL/GenBank/DDBJ whole genome shotgun (WGS) entry which is preliminary data.</text>
</comment>
<dbReference type="InterPro" id="IPR036116">
    <property type="entry name" value="FN3_sf"/>
</dbReference>
<dbReference type="SUPFAM" id="SSF49265">
    <property type="entry name" value="Fibronectin type III"/>
    <property type="match status" value="1"/>
</dbReference>
<dbReference type="Proteomes" id="UP001409291">
    <property type="component" value="Unassembled WGS sequence"/>
</dbReference>
<dbReference type="InterPro" id="IPR003961">
    <property type="entry name" value="FN3_dom"/>
</dbReference>
<accession>A0ABV0BQQ6</accession>
<evidence type="ECO:0000313" key="2">
    <source>
        <dbReference type="Proteomes" id="UP001409291"/>
    </source>
</evidence>
<proteinExistence type="predicted"/>
<reference evidence="1 2" key="1">
    <citation type="submission" date="2024-04" db="EMBL/GenBank/DDBJ databases">
        <title>WGS of bacteria from Torrens River.</title>
        <authorList>
            <person name="Wyrsch E.R."/>
            <person name="Drigo B."/>
        </authorList>
    </citation>
    <scope>NUCLEOTIDE SEQUENCE [LARGE SCALE GENOMIC DNA]</scope>
    <source>
        <strain evidence="1 2">TWI391</strain>
    </source>
</reference>